<dbReference type="RefSeq" id="WP_128524516.1">
    <property type="nucleotide sequence ID" value="NZ_CP026118.1"/>
</dbReference>
<name>A0A410MBV4_9BACI</name>
<dbReference type="EMBL" id="CP026118">
    <property type="protein sequence ID" value="QAS52224.1"/>
    <property type="molecule type" value="Genomic_DNA"/>
</dbReference>
<feature type="compositionally biased region" description="Basic and acidic residues" evidence="1">
    <location>
        <begin position="31"/>
        <end position="44"/>
    </location>
</feature>
<proteinExistence type="predicted"/>
<feature type="compositionally biased region" description="Acidic residues" evidence="1">
    <location>
        <begin position="584"/>
        <end position="594"/>
    </location>
</feature>
<dbReference type="Gene3D" id="1.10.287.950">
    <property type="entry name" value="Methyl-accepting chemotaxis protein"/>
    <property type="match status" value="2"/>
</dbReference>
<evidence type="ECO:0000256" key="2">
    <source>
        <dbReference type="SAM" id="SignalP"/>
    </source>
</evidence>
<feature type="chain" id="PRO_5018994246" description="YhgE/Pip domain-containing protein" evidence="2">
    <location>
        <begin position="25"/>
        <end position="606"/>
    </location>
</feature>
<dbReference type="AlphaFoldDB" id="A0A410MBV4"/>
<dbReference type="Proteomes" id="UP000287756">
    <property type="component" value="Chromosome"/>
</dbReference>
<dbReference type="SUPFAM" id="SSF58104">
    <property type="entry name" value="Methyl-accepting chemotaxis protein (MCP) signaling domain"/>
    <property type="match status" value="1"/>
</dbReference>
<dbReference type="InterPro" id="IPR023908">
    <property type="entry name" value="xxxLxxG_rpt"/>
</dbReference>
<reference evidence="3 4" key="1">
    <citation type="submission" date="2018-01" db="EMBL/GenBank/DDBJ databases">
        <title>The whole genome sequencing and assembly of Halobacillus litoralis ERB031 strain.</title>
        <authorList>
            <person name="Lee S.-J."/>
            <person name="Park M.-K."/>
            <person name="Kim J.-Y."/>
            <person name="Lee Y.-J."/>
            <person name="Yi H."/>
            <person name="Bahn Y.-S."/>
            <person name="Kim J.F."/>
            <person name="Lee D.-W."/>
        </authorList>
    </citation>
    <scope>NUCLEOTIDE SEQUENCE [LARGE SCALE GENOMIC DNA]</scope>
    <source>
        <strain evidence="3 4">ERB 031</strain>
    </source>
</reference>
<organism evidence="3 4">
    <name type="scientific">Halobacillus litoralis</name>
    <dbReference type="NCBI Taxonomy" id="45668"/>
    <lineage>
        <taxon>Bacteria</taxon>
        <taxon>Bacillati</taxon>
        <taxon>Bacillota</taxon>
        <taxon>Bacilli</taxon>
        <taxon>Bacillales</taxon>
        <taxon>Bacillaceae</taxon>
        <taxon>Halobacillus</taxon>
    </lineage>
</organism>
<evidence type="ECO:0000313" key="4">
    <source>
        <dbReference type="Proteomes" id="UP000287756"/>
    </source>
</evidence>
<sequence length="606" mass="66439">MRFKRITAMFLAFLLVLGTVPVSAEEDGTSSDEKNEEEKGSYSEKHEVVYATLDPAGEQQEMYVVNNFNIEDQGTIIDHGPYTNVQNLTDLTAVEQKDERIEITAKEEEFYYQGTLEGKPLPWDINVSYQLDGETMHPEELVGKDGHLQIKIDTAKNENAEEIFFNNYLMQITLQLDSAVYENIDAPEGTVANAGKNRQVTFSVMPEKEGSFTLSADVTDLEMAGIEFAAIPSSMSIDAPEAGGMKNDMNSLSDATAEINRGVGELQNGIAELNDGAASLYEGSEQYKSGIQGLSKQSSELVESSASIKKSLQQMSGSVESGSGEMNLSDFAKMEDGLRQIAGGLEETGESLTNLKNQYSKAHQALSKSIDAIPDYKISEEDFKALHESGADKEVVDKLAQTYKTSRTAKETYANTQESFNAIGPALDKSAGSLNEMSGRLHAMADQVGNSLDNMDLGESMEQLQQGLQALSSSYNDFHEGLTGYTSGVDEVADSYRGLHSGIAGLTDGTTELKNGAADLHNGTSELASSTSDLPGQMETEIDQIVEEYDKSDFEPVSFVSSKNEKVGSVQFVIKTESLKKDEQEQEEQEEEEEKNFWDRFLDLFR</sequence>
<feature type="region of interest" description="Disordered" evidence="1">
    <location>
        <begin position="24"/>
        <end position="44"/>
    </location>
</feature>
<evidence type="ECO:0008006" key="5">
    <source>
        <dbReference type="Google" id="ProtNLM"/>
    </source>
</evidence>
<gene>
    <name evidence="3" type="ORF">HLI_08270</name>
</gene>
<keyword evidence="2" id="KW-0732">Signal</keyword>
<evidence type="ECO:0000256" key="1">
    <source>
        <dbReference type="SAM" id="MobiDB-lite"/>
    </source>
</evidence>
<dbReference type="NCBIfam" id="TIGR03057">
    <property type="entry name" value="xxxLxxG_by_4"/>
    <property type="match status" value="1"/>
</dbReference>
<feature type="compositionally biased region" description="Basic and acidic residues" evidence="1">
    <location>
        <begin position="595"/>
        <end position="606"/>
    </location>
</feature>
<dbReference type="KEGG" id="hli:HLI_08270"/>
<evidence type="ECO:0000313" key="3">
    <source>
        <dbReference type="EMBL" id="QAS52224.1"/>
    </source>
</evidence>
<accession>A0A410MBV4</accession>
<dbReference type="OrthoDB" id="9815841at2"/>
<feature type="signal peptide" evidence="2">
    <location>
        <begin position="1"/>
        <end position="24"/>
    </location>
</feature>
<protein>
    <recommendedName>
        <fullName evidence="5">YhgE/Pip domain-containing protein</fullName>
    </recommendedName>
</protein>
<feature type="region of interest" description="Disordered" evidence="1">
    <location>
        <begin position="577"/>
        <end position="606"/>
    </location>
</feature>